<evidence type="ECO:0000259" key="4">
    <source>
        <dbReference type="PROSITE" id="PS51733"/>
    </source>
</evidence>
<dbReference type="PANTHER" id="PTHR12835">
    <property type="entry name" value="BIOTIN PROTEIN LIGASE"/>
    <property type="match status" value="1"/>
</dbReference>
<dbReference type="Pfam" id="PF02237">
    <property type="entry name" value="BPL_C"/>
    <property type="match status" value="1"/>
</dbReference>
<dbReference type="InterPro" id="IPR004408">
    <property type="entry name" value="Biotin_CoA_COase_ligase"/>
</dbReference>
<dbReference type="EMBL" id="JBHTCS010000009">
    <property type="protein sequence ID" value="MFC7447588.1"/>
    <property type="molecule type" value="Genomic_DNA"/>
</dbReference>
<evidence type="ECO:0000256" key="2">
    <source>
        <dbReference type="ARBA" id="ARBA00023267"/>
    </source>
</evidence>
<dbReference type="SUPFAM" id="SSF55681">
    <property type="entry name" value="Class II aaRS and biotin synthetases"/>
    <property type="match status" value="1"/>
</dbReference>
<dbReference type="Gene3D" id="2.30.30.100">
    <property type="match status" value="1"/>
</dbReference>
<dbReference type="PROSITE" id="PS51733">
    <property type="entry name" value="BPL_LPL_CATALYTIC"/>
    <property type="match status" value="1"/>
</dbReference>
<dbReference type="Gene3D" id="3.30.930.10">
    <property type="entry name" value="Bira Bifunctional Protein, Domain 2"/>
    <property type="match status" value="1"/>
</dbReference>
<gene>
    <name evidence="5" type="ORF">ACFQS9_06775</name>
</gene>
<dbReference type="PANTHER" id="PTHR12835:SF5">
    <property type="entry name" value="BIOTIN--PROTEIN LIGASE"/>
    <property type="match status" value="1"/>
</dbReference>
<evidence type="ECO:0000256" key="1">
    <source>
        <dbReference type="ARBA" id="ARBA00022598"/>
    </source>
</evidence>
<dbReference type="InterPro" id="IPR003142">
    <property type="entry name" value="BPL_C"/>
</dbReference>
<feature type="domain" description="BPL/LPL catalytic" evidence="4">
    <location>
        <begin position="25"/>
        <end position="208"/>
    </location>
</feature>
<proteinExistence type="predicted"/>
<dbReference type="CDD" id="cd16442">
    <property type="entry name" value="BPL"/>
    <property type="match status" value="1"/>
</dbReference>
<dbReference type="NCBIfam" id="TIGR00121">
    <property type="entry name" value="birA_ligase"/>
    <property type="match status" value="1"/>
</dbReference>
<keyword evidence="6" id="KW-1185">Reference proteome</keyword>
<reference evidence="6" key="1">
    <citation type="journal article" date="2019" name="Int. J. Syst. Evol. Microbiol.">
        <title>The Global Catalogue of Microorganisms (GCM) 10K type strain sequencing project: providing services to taxonomists for standard genome sequencing and annotation.</title>
        <authorList>
            <consortium name="The Broad Institute Genomics Platform"/>
            <consortium name="The Broad Institute Genome Sequencing Center for Infectious Disease"/>
            <person name="Wu L."/>
            <person name="Ma J."/>
        </authorList>
    </citation>
    <scope>NUCLEOTIDE SEQUENCE [LARGE SCALE GENOMIC DNA]</scope>
    <source>
        <strain evidence="6">ICMP 19430</strain>
    </source>
</reference>
<dbReference type="GO" id="GO:0004077">
    <property type="term" value="F:biotin--[biotin carboxyl-carrier protein] ligase activity"/>
    <property type="evidence" value="ECO:0007669"/>
    <property type="project" value="UniProtKB-EC"/>
</dbReference>
<comment type="caution">
    <text evidence="5">The sequence shown here is derived from an EMBL/GenBank/DDBJ whole genome shotgun (WGS) entry which is preliminary data.</text>
</comment>
<evidence type="ECO:0000313" key="6">
    <source>
        <dbReference type="Proteomes" id="UP001596484"/>
    </source>
</evidence>
<sequence>MYTDLNRPPLVVDALRRALVRGTAGGDPDAFYSSLDVVTETGSTNADLLARAADSALDRAVLISEFQDHGRGRHARSWVAPPRSAVSVSVLLRMPGIDPADLGWLPLLAGVATVDALRAVAEVDAVLKWPNDVLIGGLKVAGILAEVAATAPVPSVVLGIGLNVSLTESELPVPTATSLALAGAATTDRDTVVRALLRALASEWTKWHRNGWDTTALAAAYRERCATIGQRVRAELPGGGELLGTASGIDAQGRIVIDPAGGREPVAVSAGDITHLRPQE</sequence>
<accession>A0ABW2RVU5</accession>
<keyword evidence="2" id="KW-0092">Biotin</keyword>
<keyword evidence="1 5" id="KW-0436">Ligase</keyword>
<dbReference type="EC" id="6.3.4.15" evidence="3"/>
<organism evidence="5 6">
    <name type="scientific">Rhodococcus daqingensis</name>
    <dbReference type="NCBI Taxonomy" id="2479363"/>
    <lineage>
        <taxon>Bacteria</taxon>
        <taxon>Bacillati</taxon>
        <taxon>Actinomycetota</taxon>
        <taxon>Actinomycetes</taxon>
        <taxon>Mycobacteriales</taxon>
        <taxon>Nocardiaceae</taxon>
        <taxon>Rhodococcus</taxon>
    </lineage>
</organism>
<protein>
    <recommendedName>
        <fullName evidence="3">biotin--[biotin carboxyl-carrier protein] ligase</fullName>
        <ecNumber evidence="3">6.3.4.15</ecNumber>
    </recommendedName>
</protein>
<dbReference type="InterPro" id="IPR004143">
    <property type="entry name" value="BPL_LPL_catalytic"/>
</dbReference>
<evidence type="ECO:0000313" key="5">
    <source>
        <dbReference type="EMBL" id="MFC7447588.1"/>
    </source>
</evidence>
<dbReference type="RefSeq" id="WP_378402766.1">
    <property type="nucleotide sequence ID" value="NZ_JBHTCS010000009.1"/>
</dbReference>
<name>A0ABW2RVU5_9NOCA</name>
<dbReference type="InterPro" id="IPR045864">
    <property type="entry name" value="aa-tRNA-synth_II/BPL/LPL"/>
</dbReference>
<dbReference type="Pfam" id="PF03099">
    <property type="entry name" value="BPL_LplA_LipB"/>
    <property type="match status" value="1"/>
</dbReference>
<evidence type="ECO:0000256" key="3">
    <source>
        <dbReference type="ARBA" id="ARBA00024227"/>
    </source>
</evidence>
<dbReference type="Proteomes" id="UP001596484">
    <property type="component" value="Unassembled WGS sequence"/>
</dbReference>